<sequence length="101" mass="10681">MLFGCCVAVVDVLPEVVPEVDVVLDPPVVPEVVGLGDTVDPLVELPWLPEVVPLPLVLVALCVPAEVPVEELLVELVDWALAENAVSATNNALATITFFIT</sequence>
<gene>
    <name evidence="1" type="ORF">ACFSUS_20170</name>
</gene>
<reference evidence="2" key="1">
    <citation type="journal article" date="2019" name="Int. J. Syst. Evol. Microbiol.">
        <title>The Global Catalogue of Microorganisms (GCM) 10K type strain sequencing project: providing services to taxonomists for standard genome sequencing and annotation.</title>
        <authorList>
            <consortium name="The Broad Institute Genomics Platform"/>
            <consortium name="The Broad Institute Genome Sequencing Center for Infectious Disease"/>
            <person name="Wu L."/>
            <person name="Ma J."/>
        </authorList>
    </citation>
    <scope>NUCLEOTIDE SEQUENCE [LARGE SCALE GENOMIC DNA]</scope>
    <source>
        <strain evidence="2">KCTC 42805</strain>
    </source>
</reference>
<name>A0ABW5M7N2_9BACT</name>
<dbReference type="EMBL" id="JBHULN010000014">
    <property type="protein sequence ID" value="MFD2572970.1"/>
    <property type="molecule type" value="Genomic_DNA"/>
</dbReference>
<organism evidence="1 2">
    <name type="scientific">Spirosoma soli</name>
    <dbReference type="NCBI Taxonomy" id="1770529"/>
    <lineage>
        <taxon>Bacteria</taxon>
        <taxon>Pseudomonadati</taxon>
        <taxon>Bacteroidota</taxon>
        <taxon>Cytophagia</taxon>
        <taxon>Cytophagales</taxon>
        <taxon>Cytophagaceae</taxon>
        <taxon>Spirosoma</taxon>
    </lineage>
</organism>
<proteinExistence type="predicted"/>
<dbReference type="RefSeq" id="WP_381525565.1">
    <property type="nucleotide sequence ID" value="NZ_JBHULN010000014.1"/>
</dbReference>
<evidence type="ECO:0000313" key="2">
    <source>
        <dbReference type="Proteomes" id="UP001597469"/>
    </source>
</evidence>
<evidence type="ECO:0000313" key="1">
    <source>
        <dbReference type="EMBL" id="MFD2572970.1"/>
    </source>
</evidence>
<comment type="caution">
    <text evidence="1">The sequence shown here is derived from an EMBL/GenBank/DDBJ whole genome shotgun (WGS) entry which is preliminary data.</text>
</comment>
<dbReference type="Proteomes" id="UP001597469">
    <property type="component" value="Unassembled WGS sequence"/>
</dbReference>
<accession>A0ABW5M7N2</accession>
<keyword evidence="2" id="KW-1185">Reference proteome</keyword>
<protein>
    <submittedName>
        <fullName evidence="1">Uncharacterized protein</fullName>
    </submittedName>
</protein>